<feature type="region of interest" description="Disordered" evidence="2">
    <location>
        <begin position="512"/>
        <end position="536"/>
    </location>
</feature>
<dbReference type="GeneID" id="27309134"/>
<dbReference type="VEuPathDB" id="FungiDB:PV09_01161"/>
<feature type="region of interest" description="Disordered" evidence="2">
    <location>
        <begin position="388"/>
        <end position="449"/>
    </location>
</feature>
<dbReference type="FunCoup" id="A0A0D2ANC7">
    <property type="interactions" value="694"/>
</dbReference>
<dbReference type="STRING" id="253628.A0A0D2ANC7"/>
<dbReference type="InterPro" id="IPR004000">
    <property type="entry name" value="Actin"/>
</dbReference>
<dbReference type="SUPFAM" id="SSF53067">
    <property type="entry name" value="Actin-like ATPase domain"/>
    <property type="match status" value="2"/>
</dbReference>
<feature type="compositionally biased region" description="Basic and acidic residues" evidence="2">
    <location>
        <begin position="434"/>
        <end position="449"/>
    </location>
</feature>
<name>A0A0D2ANC7_9PEZI</name>
<dbReference type="RefSeq" id="XP_016218102.1">
    <property type="nucleotide sequence ID" value="XM_016354007.1"/>
</dbReference>
<evidence type="ECO:0000256" key="1">
    <source>
        <dbReference type="RuleBase" id="RU000487"/>
    </source>
</evidence>
<organism evidence="3 4">
    <name type="scientific">Verruconis gallopava</name>
    <dbReference type="NCBI Taxonomy" id="253628"/>
    <lineage>
        <taxon>Eukaryota</taxon>
        <taxon>Fungi</taxon>
        <taxon>Dikarya</taxon>
        <taxon>Ascomycota</taxon>
        <taxon>Pezizomycotina</taxon>
        <taxon>Dothideomycetes</taxon>
        <taxon>Pleosporomycetidae</taxon>
        <taxon>Venturiales</taxon>
        <taxon>Sympoventuriaceae</taxon>
        <taxon>Verruconis</taxon>
    </lineage>
</organism>
<dbReference type="PANTHER" id="PTHR11937">
    <property type="entry name" value="ACTIN"/>
    <property type="match status" value="1"/>
</dbReference>
<dbReference type="Gene3D" id="3.90.640.10">
    <property type="entry name" value="Actin, Chain A, domain 4"/>
    <property type="match status" value="2"/>
</dbReference>
<gene>
    <name evidence="3" type="ORF">PV09_01161</name>
</gene>
<protein>
    <recommendedName>
        <fullName evidence="5">Actin-like ATPase domain-containing protein</fullName>
    </recommendedName>
</protein>
<dbReference type="FunFam" id="3.30.420.40:FF:000058">
    <property type="entry name" value="Putative actin-related protein 5"/>
    <property type="match status" value="1"/>
</dbReference>
<evidence type="ECO:0000313" key="4">
    <source>
        <dbReference type="Proteomes" id="UP000053259"/>
    </source>
</evidence>
<evidence type="ECO:0008006" key="5">
    <source>
        <dbReference type="Google" id="ProtNLM"/>
    </source>
</evidence>
<dbReference type="HOGENOM" id="CLU_008246_1_0_1"/>
<evidence type="ECO:0000313" key="3">
    <source>
        <dbReference type="EMBL" id="KIW08233.1"/>
    </source>
</evidence>
<dbReference type="Gene3D" id="3.30.420.40">
    <property type="match status" value="4"/>
</dbReference>
<dbReference type="EMBL" id="KN847531">
    <property type="protein sequence ID" value="KIW08233.1"/>
    <property type="molecule type" value="Genomic_DNA"/>
</dbReference>
<dbReference type="Proteomes" id="UP000053259">
    <property type="component" value="Unassembled WGS sequence"/>
</dbReference>
<dbReference type="InterPro" id="IPR043129">
    <property type="entry name" value="ATPase_NBD"/>
</dbReference>
<dbReference type="OrthoDB" id="7340501at2759"/>
<dbReference type="FunFam" id="3.90.640.10:FF:000054">
    <property type="entry name" value="Actin-like ATPase domain-containing protein"/>
    <property type="match status" value="1"/>
</dbReference>
<proteinExistence type="inferred from homology"/>
<evidence type="ECO:0000256" key="2">
    <source>
        <dbReference type="SAM" id="MobiDB-lite"/>
    </source>
</evidence>
<dbReference type="InParanoid" id="A0A0D2ANC7"/>
<dbReference type="AlphaFoldDB" id="A0A0D2ANC7"/>
<dbReference type="FunFam" id="3.30.420.40:FF:000139">
    <property type="entry name" value="Chromatin remodeling complex subunit (Arp5)"/>
    <property type="match status" value="1"/>
</dbReference>
<reference evidence="3 4" key="1">
    <citation type="submission" date="2015-01" db="EMBL/GenBank/DDBJ databases">
        <title>The Genome Sequence of Ochroconis gallopava CBS43764.</title>
        <authorList>
            <consortium name="The Broad Institute Genomics Platform"/>
            <person name="Cuomo C."/>
            <person name="de Hoog S."/>
            <person name="Gorbushina A."/>
            <person name="Stielow B."/>
            <person name="Teixiera M."/>
            <person name="Abouelleil A."/>
            <person name="Chapman S.B."/>
            <person name="Priest M."/>
            <person name="Young S.K."/>
            <person name="Wortman J."/>
            <person name="Nusbaum C."/>
            <person name="Birren B."/>
        </authorList>
    </citation>
    <scope>NUCLEOTIDE SEQUENCE [LARGE SCALE GENOMIC DNA]</scope>
    <source>
        <strain evidence="3 4">CBS 43764</strain>
    </source>
</reference>
<dbReference type="SMART" id="SM00268">
    <property type="entry name" value="ACTIN"/>
    <property type="match status" value="1"/>
</dbReference>
<dbReference type="Pfam" id="PF00022">
    <property type="entry name" value="Actin"/>
    <property type="match status" value="2"/>
</dbReference>
<dbReference type="CDD" id="cd10211">
    <property type="entry name" value="ASKHA_NBD_Arp5"/>
    <property type="match status" value="1"/>
</dbReference>
<comment type="similarity">
    <text evidence="1">Belongs to the actin family.</text>
</comment>
<feature type="region of interest" description="Disordered" evidence="2">
    <location>
        <begin position="1"/>
        <end position="22"/>
    </location>
</feature>
<feature type="compositionally biased region" description="Acidic residues" evidence="2">
    <location>
        <begin position="527"/>
        <end position="536"/>
    </location>
</feature>
<keyword evidence="4" id="KW-1185">Reference proteome</keyword>
<accession>A0A0D2ANC7</accession>
<sequence>MPGLIDTPIAESGRNSPKPAPAKIWTLSEPPFEGYKAPDPQGYEHSNRDTAIVIDQGSSNVRAGWSFDLKPRITIPPLWARYKDRKLNRYFTFVGSDVYADGTARGQAKNIYEPGNNIVNNWDAVEGVLDYIFIKLGIDGDSSTGIERPIVMTEPVANLGYTRRTMSEILFECYGATSVAYGIDSLFSYKYNKGKTGLVISSSYTSTHLIPVVNSKAMLTHATRLNWGRQQSADYLLKLLRLKYPTFPGKITDPQAEDLVRDHCYIAQDYQDEICHFLDWTGLEDRDHVIQHPFTEQIVVQKTEEELAQIAERKKESGRRLQEQAAKMRLKKLMDKEQELEYYKQLRNRLADLPKKQVRQLLEAEDFDDESQLEKRIRDLDKAITKARKKDLGEEVEEEQAEPPTFPLLDIDDAELDEEQKKEKKQQRLMKSNYEARQRAKAEKEREKARIAEEERLDNERRENDLEGWVDERRQARQELLQRIKERDRLKADLGNRKSLANQMRMKTIANLASENTSKKRRRGGDDDTFGADDADWAVYRQVQTGDQSDDDEEEDLDAQLKNLEGQLLKFDPNFTEDSTREAQLDWTKSLVHAFLRGPWPFNPESQRELNQVHLNVERIRVPEVVFQPSIAGLDQAGVVEIATGILNERLVDAPYRGDMLKDIFLTGGNTLFQGFEERLRKELMAVLAQGEHFNVRAAKDPVLDAWRGAAKWAGEAGSKQSFVTRAEWMEKGGEYIKEHDYGNIPL</sequence>